<comment type="caution">
    <text evidence="2">The sequence shown here is derived from an EMBL/GenBank/DDBJ whole genome shotgun (WGS) entry which is preliminary data.</text>
</comment>
<reference evidence="2" key="1">
    <citation type="submission" date="2020-04" db="EMBL/GenBank/DDBJ databases">
        <authorList>
            <person name="Zhang T."/>
        </authorList>
    </citation>
    <scope>NUCLEOTIDE SEQUENCE</scope>
    <source>
        <strain evidence="2">HKST-UBA01</strain>
    </source>
</reference>
<organism evidence="2 3">
    <name type="scientific">Eiseniibacteriota bacterium</name>
    <dbReference type="NCBI Taxonomy" id="2212470"/>
    <lineage>
        <taxon>Bacteria</taxon>
        <taxon>Candidatus Eiseniibacteriota</taxon>
    </lineage>
</organism>
<dbReference type="Pfam" id="PF12867">
    <property type="entry name" value="DinB_2"/>
    <property type="match status" value="1"/>
</dbReference>
<protein>
    <submittedName>
        <fullName evidence="2">DinB family protein</fullName>
    </submittedName>
</protein>
<dbReference type="EMBL" id="JAGQHR010000412">
    <property type="protein sequence ID" value="MCA9728539.1"/>
    <property type="molecule type" value="Genomic_DNA"/>
</dbReference>
<feature type="domain" description="DinB-like" evidence="1">
    <location>
        <begin position="26"/>
        <end position="146"/>
    </location>
</feature>
<dbReference type="Gene3D" id="1.20.120.450">
    <property type="entry name" value="dinb family like domain"/>
    <property type="match status" value="1"/>
</dbReference>
<dbReference type="InterPro" id="IPR024775">
    <property type="entry name" value="DinB-like"/>
</dbReference>
<reference evidence="2" key="2">
    <citation type="journal article" date="2021" name="Microbiome">
        <title>Successional dynamics and alternative stable states in a saline activated sludge microbial community over 9 years.</title>
        <authorList>
            <person name="Wang Y."/>
            <person name="Ye J."/>
            <person name="Ju F."/>
            <person name="Liu L."/>
            <person name="Boyd J.A."/>
            <person name="Deng Y."/>
            <person name="Parks D.H."/>
            <person name="Jiang X."/>
            <person name="Yin X."/>
            <person name="Woodcroft B.J."/>
            <person name="Tyson G.W."/>
            <person name="Hugenholtz P."/>
            <person name="Polz M.F."/>
            <person name="Zhang T."/>
        </authorList>
    </citation>
    <scope>NUCLEOTIDE SEQUENCE</scope>
    <source>
        <strain evidence="2">HKST-UBA01</strain>
    </source>
</reference>
<dbReference type="SUPFAM" id="SSF109854">
    <property type="entry name" value="DinB/YfiT-like putative metalloenzymes"/>
    <property type="match status" value="1"/>
</dbReference>
<sequence length="157" mass="18036">MEEDALREQLVRLLRGGDSHGPLEASLREFPAKYANTKVDSIPHNAWQLLEHMRIAQWDILEFSRNPGHVSPRWPEGYWPESKTASSVEDWNESIDWFCADLEEMITLVNNPATDFFGEIPHGDGETLLREVQVLAAHNSYHLGQIFLLRRAVENKS</sequence>
<name>A0A956LZM1_UNCEI</name>
<evidence type="ECO:0000313" key="3">
    <source>
        <dbReference type="Proteomes" id="UP000697710"/>
    </source>
</evidence>
<dbReference type="AlphaFoldDB" id="A0A956LZM1"/>
<gene>
    <name evidence="2" type="ORF">KC729_12700</name>
</gene>
<dbReference type="InterPro" id="IPR034660">
    <property type="entry name" value="DinB/YfiT-like"/>
</dbReference>
<accession>A0A956LZM1</accession>
<proteinExistence type="predicted"/>
<evidence type="ECO:0000313" key="2">
    <source>
        <dbReference type="EMBL" id="MCA9728539.1"/>
    </source>
</evidence>
<dbReference type="Proteomes" id="UP000697710">
    <property type="component" value="Unassembled WGS sequence"/>
</dbReference>
<evidence type="ECO:0000259" key="1">
    <source>
        <dbReference type="Pfam" id="PF12867"/>
    </source>
</evidence>